<organism evidence="1 2">
    <name type="scientific">Pseudoalteromonas undina</name>
    <dbReference type="NCBI Taxonomy" id="43660"/>
    <lineage>
        <taxon>Bacteria</taxon>
        <taxon>Pseudomonadati</taxon>
        <taxon>Pseudomonadota</taxon>
        <taxon>Gammaproteobacteria</taxon>
        <taxon>Alteromonadales</taxon>
        <taxon>Pseudoalteromonadaceae</taxon>
        <taxon>Pseudoalteromonas</taxon>
    </lineage>
</organism>
<proteinExistence type="predicted"/>
<keyword evidence="1" id="KW-0808">Transferase</keyword>
<dbReference type="Proteomes" id="UP001374952">
    <property type="component" value="Unassembled WGS sequence"/>
</dbReference>
<evidence type="ECO:0000313" key="2">
    <source>
        <dbReference type="Proteomes" id="UP001374952"/>
    </source>
</evidence>
<feature type="non-terminal residue" evidence="1">
    <location>
        <position position="1"/>
    </location>
</feature>
<keyword evidence="2" id="KW-1185">Reference proteome</keyword>
<accession>A0ACC6R9W7</accession>
<protein>
    <submittedName>
        <fullName evidence="1">Diacylglycerol kinase</fullName>
    </submittedName>
</protein>
<keyword evidence="1" id="KW-0418">Kinase</keyword>
<gene>
    <name evidence="1" type="ORF">V6250_20725</name>
</gene>
<reference evidence="1" key="1">
    <citation type="submission" date="2024-02" db="EMBL/GenBank/DDBJ databases">
        <title>Bacteria isolated from the canopy kelp, Nereocystis luetkeana.</title>
        <authorList>
            <person name="Pfister C.A."/>
            <person name="Younker I.T."/>
            <person name="Light S.H."/>
        </authorList>
    </citation>
    <scope>NUCLEOTIDE SEQUENCE</scope>
    <source>
        <strain evidence="1">TN.2.01</strain>
    </source>
</reference>
<name>A0ACC6R9W7_9GAMM</name>
<comment type="caution">
    <text evidence="1">The sequence shown here is derived from an EMBL/GenBank/DDBJ whole genome shotgun (WGS) entry which is preliminary data.</text>
</comment>
<evidence type="ECO:0000313" key="1">
    <source>
        <dbReference type="EMBL" id="MEL0606563.1"/>
    </source>
</evidence>
<dbReference type="EMBL" id="JBAKAX010000213">
    <property type="protein sequence ID" value="MEL0606563.1"/>
    <property type="molecule type" value="Genomic_DNA"/>
</dbReference>
<sequence length="41" mass="4924">GDTQFPDNQAVATWKNVDEQSKKPDEKNQYRYKFVTLYKKD</sequence>